<feature type="compositionally biased region" description="Acidic residues" evidence="1">
    <location>
        <begin position="383"/>
        <end position="396"/>
    </location>
</feature>
<dbReference type="RefSeq" id="WP_246085952.1">
    <property type="nucleotide sequence ID" value="NZ_BAAARZ010000007.1"/>
</dbReference>
<dbReference type="Proteomes" id="UP000320338">
    <property type="component" value="Unassembled WGS sequence"/>
</dbReference>
<dbReference type="InterPro" id="IPR006944">
    <property type="entry name" value="Phage/GTA_portal"/>
</dbReference>
<dbReference type="Pfam" id="PF04860">
    <property type="entry name" value="Phage_portal"/>
    <property type="match status" value="1"/>
</dbReference>
<feature type="region of interest" description="Disordered" evidence="1">
    <location>
        <begin position="360"/>
        <end position="396"/>
    </location>
</feature>
<dbReference type="InterPro" id="IPR006427">
    <property type="entry name" value="Portal_HK97"/>
</dbReference>
<evidence type="ECO:0000256" key="1">
    <source>
        <dbReference type="SAM" id="MobiDB-lite"/>
    </source>
</evidence>
<reference evidence="2 3" key="1">
    <citation type="submission" date="2019-06" db="EMBL/GenBank/DDBJ databases">
        <title>Whole genome shotgun sequence of Pseudonocardia hydrocarbonoxydans NBRC 14498.</title>
        <authorList>
            <person name="Hosoyama A."/>
            <person name="Uohara A."/>
            <person name="Ohji S."/>
            <person name="Ichikawa N."/>
        </authorList>
    </citation>
    <scope>NUCLEOTIDE SEQUENCE [LARGE SCALE GENOMIC DNA]</scope>
    <source>
        <strain evidence="2 3">NBRC 14498</strain>
    </source>
</reference>
<dbReference type="NCBIfam" id="TIGR01537">
    <property type="entry name" value="portal_HK97"/>
    <property type="match status" value="1"/>
</dbReference>
<organism evidence="2 3">
    <name type="scientific">Pseudonocardia hydrocarbonoxydans</name>
    <dbReference type="NCBI Taxonomy" id="76726"/>
    <lineage>
        <taxon>Bacteria</taxon>
        <taxon>Bacillati</taxon>
        <taxon>Actinomycetota</taxon>
        <taxon>Actinomycetes</taxon>
        <taxon>Pseudonocardiales</taxon>
        <taxon>Pseudonocardiaceae</taxon>
        <taxon>Pseudonocardia</taxon>
    </lineage>
</organism>
<dbReference type="Gene3D" id="3.40.140.120">
    <property type="match status" value="1"/>
</dbReference>
<keyword evidence="3" id="KW-1185">Reference proteome</keyword>
<dbReference type="Gene3D" id="1.20.1270.210">
    <property type="match status" value="1"/>
</dbReference>
<evidence type="ECO:0000313" key="2">
    <source>
        <dbReference type="EMBL" id="GEC20989.1"/>
    </source>
</evidence>
<dbReference type="AlphaFoldDB" id="A0A4Y3WTB3"/>
<gene>
    <name evidence="2" type="ORF">PHY01_32720</name>
</gene>
<evidence type="ECO:0000313" key="3">
    <source>
        <dbReference type="Proteomes" id="UP000320338"/>
    </source>
</evidence>
<dbReference type="EMBL" id="BJNG01000026">
    <property type="protein sequence ID" value="GEC20989.1"/>
    <property type="molecule type" value="Genomic_DNA"/>
</dbReference>
<proteinExistence type="predicted"/>
<accession>A0A4Y3WTB3</accession>
<name>A0A4Y3WTB3_9PSEU</name>
<comment type="caution">
    <text evidence="2">The sequence shown here is derived from an EMBL/GenBank/DDBJ whole genome shotgun (WGS) entry which is preliminary data.</text>
</comment>
<protein>
    <submittedName>
        <fullName evidence="2">Histone H1</fullName>
    </submittedName>
</protein>
<sequence length="396" mass="42824">MGLGRLLAGRAPIEQRVITDYAVIDGVRVDGSGVIGTAYRGALGVPGVWRAAMLISDTLGSLPWHAYRDRAGQPVERLAPTPPLLDRPSPPETRVETWSSLFLDLLLQGNAVAVVAARNVEGWPTALIPVPATSVGVRRRPAGLEYRIGDRTFGVGDVLHVKGPCAPGSLRGMAVVEHHLRTIELAHEQGRQASSLTDHGVPTGLLKTTNADATREDLLDIKAGWLRSQRERTVAVLNATSEFVPLSWDPTQTQLLDARKFALHEIALIFNLDPSWLGAAQSSRVYSNITEDTTNLVRFSLGGHLARFEQGLSALLPRGTWAKANVDGLLRATTRDRYQAHEIALRAGWLDVDEVRALEDLPPMTPAQRAARSPAPAPAAPDPTDDEQPDQDGDPS</sequence>
<dbReference type="Gene3D" id="3.30.1120.70">
    <property type="match status" value="1"/>
</dbReference>